<dbReference type="Gene3D" id="3.50.50.60">
    <property type="entry name" value="FAD/NAD(P)-binding domain"/>
    <property type="match status" value="1"/>
</dbReference>
<sequence>MVSNVFHGRKSAVSLSVVVIGGGLPGLAAAFSLQKAGHSVVLVAEIKGASSTSALHVPPNMVKILAEWGVVGKISEKAFVCNGIDFVNFESDELVAHVPFDPTLVEDSGSPFLFMTENELYDSLYDITKGAGVRILHETSAPVISRKEDHVTLADGTILPFDFLIGADGVDGIVRRFLISKERPQRRVPKSVYSSAFINGSKMRDDPELASLLDTETVHVWMGSSCSVYGFPLNGRENYTLEARITPVPEDGNVADLQNIPDESSPQSDRLKKLISLSSSFTSVCHTELEPLDAWSFPARDGHIVLLGNTAHSLLPGSTSHACLPFEDAQILGDLLSRLTSSSHECIELLLNAYSTLRIDRTHRMHTSEKVKAELMTLDDGITQYHRDRTLRAVARRMTPKLSLASLSIADGVFQQETDEEEEDGADIKNMMLELWNYDARDEVEEWWLRWVLPIQRSEGVRNRANSIGKMSPEHGLAGSPTKFTIVDVRQSVEVESW</sequence>
<protein>
    <submittedName>
        <fullName evidence="7">FAD/NAD(P)-binding domain-containing protein</fullName>
    </submittedName>
</protein>
<organism evidence="7 8">
    <name type="scientific">Sistotremastrum suecicum HHB10207 ss-3</name>
    <dbReference type="NCBI Taxonomy" id="1314776"/>
    <lineage>
        <taxon>Eukaryota</taxon>
        <taxon>Fungi</taxon>
        <taxon>Dikarya</taxon>
        <taxon>Basidiomycota</taxon>
        <taxon>Agaricomycotina</taxon>
        <taxon>Agaricomycetes</taxon>
        <taxon>Sistotremastrales</taxon>
        <taxon>Sistotremastraceae</taxon>
        <taxon>Sistotremastrum</taxon>
    </lineage>
</organism>
<dbReference type="PANTHER" id="PTHR13789:SF309">
    <property type="entry name" value="PUTATIVE (AFU_ORTHOLOGUE AFUA_6G14510)-RELATED"/>
    <property type="match status" value="1"/>
</dbReference>
<keyword evidence="8" id="KW-1185">Reference proteome</keyword>
<accession>A0A166F0E6</accession>
<comment type="similarity">
    <text evidence="1">Belongs to the paxM FAD-dependent monooxygenase family.</text>
</comment>
<feature type="domain" description="FAD-binding" evidence="6">
    <location>
        <begin position="16"/>
        <end position="340"/>
    </location>
</feature>
<keyword evidence="2" id="KW-0285">Flavoprotein</keyword>
<evidence type="ECO:0000256" key="5">
    <source>
        <dbReference type="ARBA" id="ARBA00023033"/>
    </source>
</evidence>
<proteinExistence type="inferred from homology"/>
<keyword evidence="4" id="KW-0560">Oxidoreductase</keyword>
<evidence type="ECO:0000256" key="4">
    <source>
        <dbReference type="ARBA" id="ARBA00023002"/>
    </source>
</evidence>
<dbReference type="PANTHER" id="PTHR13789">
    <property type="entry name" value="MONOOXYGENASE"/>
    <property type="match status" value="1"/>
</dbReference>
<dbReference type="Proteomes" id="UP000076798">
    <property type="component" value="Unassembled WGS sequence"/>
</dbReference>
<name>A0A166F0E6_9AGAM</name>
<evidence type="ECO:0000256" key="1">
    <source>
        <dbReference type="ARBA" id="ARBA00007992"/>
    </source>
</evidence>
<dbReference type="PRINTS" id="PR00420">
    <property type="entry name" value="RNGMNOXGNASE"/>
</dbReference>
<dbReference type="EMBL" id="KV428036">
    <property type="protein sequence ID" value="KZT40142.1"/>
    <property type="molecule type" value="Genomic_DNA"/>
</dbReference>
<evidence type="ECO:0000256" key="2">
    <source>
        <dbReference type="ARBA" id="ARBA00022630"/>
    </source>
</evidence>
<dbReference type="SUPFAM" id="SSF51905">
    <property type="entry name" value="FAD/NAD(P)-binding domain"/>
    <property type="match status" value="1"/>
</dbReference>
<evidence type="ECO:0000259" key="6">
    <source>
        <dbReference type="Pfam" id="PF01494"/>
    </source>
</evidence>
<evidence type="ECO:0000313" key="8">
    <source>
        <dbReference type="Proteomes" id="UP000076798"/>
    </source>
</evidence>
<dbReference type="STRING" id="1314776.A0A166F0E6"/>
<dbReference type="OrthoDB" id="1878542at2759"/>
<dbReference type="InterPro" id="IPR002938">
    <property type="entry name" value="FAD-bd"/>
</dbReference>
<dbReference type="AlphaFoldDB" id="A0A166F0E6"/>
<dbReference type="GO" id="GO:0004497">
    <property type="term" value="F:monooxygenase activity"/>
    <property type="evidence" value="ECO:0007669"/>
    <property type="project" value="UniProtKB-KW"/>
</dbReference>
<keyword evidence="3" id="KW-0274">FAD</keyword>
<dbReference type="InterPro" id="IPR050493">
    <property type="entry name" value="FAD-dep_Monooxygenase_BioMet"/>
</dbReference>
<keyword evidence="5" id="KW-0503">Monooxygenase</keyword>
<evidence type="ECO:0000256" key="3">
    <source>
        <dbReference type="ARBA" id="ARBA00022827"/>
    </source>
</evidence>
<dbReference type="GO" id="GO:0071949">
    <property type="term" value="F:FAD binding"/>
    <property type="evidence" value="ECO:0007669"/>
    <property type="project" value="InterPro"/>
</dbReference>
<dbReference type="Pfam" id="PF01494">
    <property type="entry name" value="FAD_binding_3"/>
    <property type="match status" value="1"/>
</dbReference>
<evidence type="ECO:0000313" key="7">
    <source>
        <dbReference type="EMBL" id="KZT40142.1"/>
    </source>
</evidence>
<gene>
    <name evidence="7" type="ORF">SISSUDRAFT_538553</name>
</gene>
<reference evidence="7 8" key="1">
    <citation type="journal article" date="2016" name="Mol. Biol. Evol.">
        <title>Comparative Genomics of Early-Diverging Mushroom-Forming Fungi Provides Insights into the Origins of Lignocellulose Decay Capabilities.</title>
        <authorList>
            <person name="Nagy L.G."/>
            <person name="Riley R."/>
            <person name="Tritt A."/>
            <person name="Adam C."/>
            <person name="Daum C."/>
            <person name="Floudas D."/>
            <person name="Sun H."/>
            <person name="Yadav J.S."/>
            <person name="Pangilinan J."/>
            <person name="Larsson K.H."/>
            <person name="Matsuura K."/>
            <person name="Barry K."/>
            <person name="Labutti K."/>
            <person name="Kuo R."/>
            <person name="Ohm R.A."/>
            <person name="Bhattacharya S.S."/>
            <person name="Shirouzu T."/>
            <person name="Yoshinaga Y."/>
            <person name="Martin F.M."/>
            <person name="Grigoriev I.V."/>
            <person name="Hibbett D.S."/>
        </authorList>
    </citation>
    <scope>NUCLEOTIDE SEQUENCE [LARGE SCALE GENOMIC DNA]</scope>
    <source>
        <strain evidence="7 8">HHB10207 ss-3</strain>
    </source>
</reference>
<dbReference type="InterPro" id="IPR036188">
    <property type="entry name" value="FAD/NAD-bd_sf"/>
</dbReference>